<dbReference type="PANTHER" id="PTHR11851">
    <property type="entry name" value="METALLOPROTEASE"/>
    <property type="match status" value="1"/>
</dbReference>
<dbReference type="InterPro" id="IPR050361">
    <property type="entry name" value="MPP/UQCRC_Complex"/>
</dbReference>
<feature type="signal peptide" evidence="1">
    <location>
        <begin position="1"/>
        <end position="23"/>
    </location>
</feature>
<feature type="domain" description="Peptidase M16 C-terminal" evidence="3">
    <location>
        <begin position="202"/>
        <end position="379"/>
    </location>
</feature>
<dbReference type="AlphaFoldDB" id="F4L3H8"/>
<evidence type="ECO:0000259" key="2">
    <source>
        <dbReference type="Pfam" id="PF00675"/>
    </source>
</evidence>
<dbReference type="KEGG" id="hhy:Halhy_5129"/>
<dbReference type="STRING" id="760192.Halhy_5129"/>
<dbReference type="InterPro" id="IPR011765">
    <property type="entry name" value="Pept_M16_N"/>
</dbReference>
<organism evidence="4 5">
    <name type="scientific">Haliscomenobacter hydrossis (strain ATCC 27775 / DSM 1100 / LMG 10767 / O)</name>
    <dbReference type="NCBI Taxonomy" id="760192"/>
    <lineage>
        <taxon>Bacteria</taxon>
        <taxon>Pseudomonadati</taxon>
        <taxon>Bacteroidota</taxon>
        <taxon>Saprospiria</taxon>
        <taxon>Saprospirales</taxon>
        <taxon>Haliscomenobacteraceae</taxon>
        <taxon>Haliscomenobacter</taxon>
    </lineage>
</organism>
<evidence type="ECO:0000256" key="1">
    <source>
        <dbReference type="SAM" id="SignalP"/>
    </source>
</evidence>
<dbReference type="Pfam" id="PF00675">
    <property type="entry name" value="Peptidase_M16"/>
    <property type="match status" value="1"/>
</dbReference>
<dbReference type="EMBL" id="CP002691">
    <property type="protein sequence ID" value="AEE52955.1"/>
    <property type="molecule type" value="Genomic_DNA"/>
</dbReference>
<dbReference type="Gene3D" id="3.30.830.10">
    <property type="entry name" value="Metalloenzyme, LuxS/M16 peptidase-like"/>
    <property type="match status" value="2"/>
</dbReference>
<reference evidence="4 5" key="1">
    <citation type="journal article" date="2011" name="Stand. Genomic Sci.">
        <title>Complete genome sequence of Haliscomenobacter hydrossis type strain (O).</title>
        <authorList>
            <consortium name="US DOE Joint Genome Institute (JGI-PGF)"/>
            <person name="Daligault H."/>
            <person name="Lapidus A."/>
            <person name="Zeytun A."/>
            <person name="Nolan M."/>
            <person name="Lucas S."/>
            <person name="Del Rio T.G."/>
            <person name="Tice H."/>
            <person name="Cheng J.F."/>
            <person name="Tapia R."/>
            <person name="Han C."/>
            <person name="Goodwin L."/>
            <person name="Pitluck S."/>
            <person name="Liolios K."/>
            <person name="Pagani I."/>
            <person name="Ivanova N."/>
            <person name="Huntemann M."/>
            <person name="Mavromatis K."/>
            <person name="Mikhailova N."/>
            <person name="Pati A."/>
            <person name="Chen A."/>
            <person name="Palaniappan K."/>
            <person name="Land M."/>
            <person name="Hauser L."/>
            <person name="Brambilla E.M."/>
            <person name="Rohde M."/>
            <person name="Verbarg S."/>
            <person name="Goker M."/>
            <person name="Bristow J."/>
            <person name="Eisen J.A."/>
            <person name="Markowitz V."/>
            <person name="Hugenholtz P."/>
            <person name="Kyrpides N.C."/>
            <person name="Klenk H.P."/>
            <person name="Woyke T."/>
        </authorList>
    </citation>
    <scope>NUCLEOTIDE SEQUENCE [LARGE SCALE GENOMIC DNA]</scope>
    <source>
        <strain evidence="5">ATCC 27775 / DSM 1100 / LMG 10767 / O</strain>
    </source>
</reference>
<sequence length="691" mass="75466">MKKYIIWFICFALGLCLSLSLKAQEDFRKKAPAALPAPKIQLGNYVQNVLPNGLKVIVVENHKLPKVSFQVFVDAPISLEGEYAGVSDMAGALLRSGTKTKTKAQLDEAIDFIGANISSSASGLFGSGLTKHQDKVLALMSDILFNPTFPADEFEKLKKQTLSGLAEAKEDPEAIASNVASVVSYGKIHPYGELPTETTVNKITLEQCQKYYQTYFKPNVSYLIIVGDITPAAALAKATQYFGKWQKGTVAKTPFAAPTPPKSTQVNLVNRDGSVQSVIEITYPIQLKLNQPDYLATIVMNNLLGADASSRFYLNLREDKGYTYGAYSSINPDLEVGSFSASGSFRNSVTDSAIVEFMKEFKLMRDTKASAEELNRVKAVMAGTFAMGLERPQTIARYALNIARYGLPKDYYSTYLERLSKITAENLQAAAQKYLLPENAHIVVVGSQDDVAEKLKTFGPVNYYDNYGNPIKAPSAASNPGGITAEQVIEKYVQAIGGKEKLMTIKDEAVTMEATVQGMPLEMVSLKKEPGKLSISVSVGGNVMQSTVYDGKKGQVTQQGQAAAMSENDLVKSSYDAAIFPELHYSKTGHKLSYKGVEAINGADAHKIVIEDPKGNKETTFFDVKTGYMVKNMEATEAGTTTLEFGDYQAKDGIYFPRKVTITGALPFPLEFSVKSVEWNKGIDDTKFKVE</sequence>
<dbReference type="HOGENOM" id="CLU_009902_6_1_10"/>
<dbReference type="RefSeq" id="WP_013767490.1">
    <property type="nucleotide sequence ID" value="NC_015510.1"/>
</dbReference>
<dbReference type="PANTHER" id="PTHR11851:SF224">
    <property type="entry name" value="PROCESSING PROTEASE"/>
    <property type="match status" value="1"/>
</dbReference>
<evidence type="ECO:0000259" key="3">
    <source>
        <dbReference type="Pfam" id="PF05193"/>
    </source>
</evidence>
<dbReference type="GO" id="GO:0046872">
    <property type="term" value="F:metal ion binding"/>
    <property type="evidence" value="ECO:0007669"/>
    <property type="project" value="InterPro"/>
</dbReference>
<name>F4L3H8_HALH1</name>
<dbReference type="InterPro" id="IPR007863">
    <property type="entry name" value="Peptidase_M16_C"/>
</dbReference>
<protein>
    <submittedName>
        <fullName evidence="4">Peptidase M16 domain protein</fullName>
    </submittedName>
</protein>
<accession>F4L3H8</accession>
<keyword evidence="5" id="KW-1185">Reference proteome</keyword>
<gene>
    <name evidence="4" type="ordered locus">Halhy_5129</name>
</gene>
<dbReference type="SUPFAM" id="SSF63411">
    <property type="entry name" value="LuxS/MPP-like metallohydrolase"/>
    <property type="match status" value="2"/>
</dbReference>
<dbReference type="InterPro" id="IPR011249">
    <property type="entry name" value="Metalloenz_LuxS/M16"/>
</dbReference>
<evidence type="ECO:0000313" key="4">
    <source>
        <dbReference type="EMBL" id="AEE52955.1"/>
    </source>
</evidence>
<feature type="chain" id="PRO_5003317494" evidence="1">
    <location>
        <begin position="24"/>
        <end position="691"/>
    </location>
</feature>
<dbReference type="OrthoDB" id="9811314at2"/>
<proteinExistence type="predicted"/>
<evidence type="ECO:0000313" key="5">
    <source>
        <dbReference type="Proteomes" id="UP000008461"/>
    </source>
</evidence>
<dbReference type="eggNOG" id="COG0612">
    <property type="taxonomic scope" value="Bacteria"/>
</dbReference>
<keyword evidence="1" id="KW-0732">Signal</keyword>
<reference key="2">
    <citation type="submission" date="2011-04" db="EMBL/GenBank/DDBJ databases">
        <title>Complete sequence of chromosome of Haliscomenobacter hydrossis DSM 1100.</title>
        <authorList>
            <consortium name="US DOE Joint Genome Institute (JGI-PGF)"/>
            <person name="Lucas S."/>
            <person name="Han J."/>
            <person name="Lapidus A."/>
            <person name="Bruce D."/>
            <person name="Goodwin L."/>
            <person name="Pitluck S."/>
            <person name="Peters L."/>
            <person name="Kyrpides N."/>
            <person name="Mavromatis K."/>
            <person name="Ivanova N."/>
            <person name="Ovchinnikova G."/>
            <person name="Pagani I."/>
            <person name="Daligault H."/>
            <person name="Detter J.C."/>
            <person name="Han C."/>
            <person name="Land M."/>
            <person name="Hauser L."/>
            <person name="Markowitz V."/>
            <person name="Cheng J.-F."/>
            <person name="Hugenholtz P."/>
            <person name="Woyke T."/>
            <person name="Wu D."/>
            <person name="Verbarg S."/>
            <person name="Frueling A."/>
            <person name="Brambilla E."/>
            <person name="Klenk H.-P."/>
            <person name="Eisen J.A."/>
        </authorList>
    </citation>
    <scope>NUCLEOTIDE SEQUENCE</scope>
    <source>
        <strain>DSM 1100</strain>
    </source>
</reference>
<dbReference type="Pfam" id="PF05193">
    <property type="entry name" value="Peptidase_M16_C"/>
    <property type="match status" value="1"/>
</dbReference>
<dbReference type="Proteomes" id="UP000008461">
    <property type="component" value="Chromosome"/>
</dbReference>
<feature type="domain" description="Peptidase M16 N-terminal" evidence="2">
    <location>
        <begin position="56"/>
        <end position="175"/>
    </location>
</feature>